<dbReference type="Proteomes" id="UP001501072">
    <property type="component" value="Unassembled WGS sequence"/>
</dbReference>
<evidence type="ECO:0000313" key="2">
    <source>
        <dbReference type="EMBL" id="GAA1017350.1"/>
    </source>
</evidence>
<gene>
    <name evidence="2" type="ORF">GCM10009564_54910</name>
</gene>
<accession>A0ABN1T6Z5</accession>
<evidence type="ECO:0000313" key="3">
    <source>
        <dbReference type="Proteomes" id="UP001501072"/>
    </source>
</evidence>
<reference evidence="2 3" key="1">
    <citation type="journal article" date="2019" name="Int. J. Syst. Evol. Microbiol.">
        <title>The Global Catalogue of Microorganisms (GCM) 10K type strain sequencing project: providing services to taxonomists for standard genome sequencing and annotation.</title>
        <authorList>
            <consortium name="The Broad Institute Genomics Platform"/>
            <consortium name="The Broad Institute Genome Sequencing Center for Infectious Disease"/>
            <person name="Wu L."/>
            <person name="Ma J."/>
        </authorList>
    </citation>
    <scope>NUCLEOTIDE SEQUENCE [LARGE SCALE GENOMIC DNA]</scope>
    <source>
        <strain evidence="2 3">JCM 11269</strain>
    </source>
</reference>
<evidence type="ECO:0000256" key="1">
    <source>
        <dbReference type="SAM" id="MobiDB-lite"/>
    </source>
</evidence>
<name>A0ABN1T6Z5_9ACTN</name>
<comment type="caution">
    <text evidence="2">The sequence shown here is derived from an EMBL/GenBank/DDBJ whole genome shotgun (WGS) entry which is preliminary data.</text>
</comment>
<dbReference type="EMBL" id="BAAAHU010000114">
    <property type="protein sequence ID" value="GAA1017350.1"/>
    <property type="molecule type" value="Genomic_DNA"/>
</dbReference>
<keyword evidence="3" id="KW-1185">Reference proteome</keyword>
<dbReference type="RefSeq" id="WP_346074491.1">
    <property type="nucleotide sequence ID" value="NZ_BAAAHU010000114.1"/>
</dbReference>
<protein>
    <submittedName>
        <fullName evidence="2">PPE domain-containing protein</fullName>
    </submittedName>
</protein>
<proteinExistence type="predicted"/>
<feature type="region of interest" description="Disordered" evidence="1">
    <location>
        <begin position="740"/>
        <end position="765"/>
    </location>
</feature>
<organism evidence="2 3">
    <name type="scientific">Streptomyces thermogriseus</name>
    <dbReference type="NCBI Taxonomy" id="75292"/>
    <lineage>
        <taxon>Bacteria</taxon>
        <taxon>Bacillati</taxon>
        <taxon>Actinomycetota</taxon>
        <taxon>Actinomycetes</taxon>
        <taxon>Kitasatosporales</taxon>
        <taxon>Streptomycetaceae</taxon>
        <taxon>Streptomyces</taxon>
    </lineage>
</organism>
<feature type="compositionally biased region" description="Polar residues" evidence="1">
    <location>
        <begin position="754"/>
        <end position="765"/>
    </location>
</feature>
<sequence>MALTFMDLVDVDLGKLHDAVSDWKKTVDGLRTLAESARKGMQAKSDSARWAGVNAAVTREFITKTAKEISDLHTEANSIYRVLKDGYEELASLQKKIKKAVEVDAVQLGVHVADIGGGKVRCFFPHVRGDTDQRTQEQLDSKAELESRINGILAHAAEIDESLARALTKIHGNDPHNAGHSTYGSLNDAEVERALEIARKGDKMSDAELRELNRLLRFNSREKDGEFATKFYKGLGGPEDALAFYAEMSINGTAPDATKTRLNEVRDLQKVMGYTLANATDPDHKHHLPAGWGAEFRRLGTQPIAWERGQLEKPYGYQVLGGLLRYGNYDARFLTPIAEHITQLHKEDPERFLRNKPIGNPDLYGFNPSGKLGSGNDPLISVLEALGHSPEAAEDFFTKKPTAYNEDGTVKKDSHPGFKSYLSLFTDKDFKWTIDTNDRNILIDEDKSKDALNFGPKALGHALEAATTGRPYDSDDTAGAIPHTPERAKLVRDIVDKFGKNPELIRHNEKGDSDKESGPLYAMRGSLGDITAEYMADFQQSFANSNGRQFTPFGAPAGLIPANAHRFLAEVGQDPGAYASITAAQQAYTANIINDVINGNSDSSVSTAERLRNATRPGGIIAGIMSEARADAVLDYHSASDKEFNEAAADKQKWADRLLSMGIDTVGKRVPFAGTVLGWASEDIQESVMKSIERDSSDQAEGGATRTYHEGRSALMDSVRNAVGIATVNSSLNYDTINDLKDSAANGADDGHTAGSSMESSGDAS</sequence>